<keyword evidence="4" id="KW-1185">Reference proteome</keyword>
<evidence type="ECO:0000313" key="3">
    <source>
        <dbReference type="EMBL" id="ELY84638.1"/>
    </source>
</evidence>
<dbReference type="eggNOG" id="arCOG06018">
    <property type="taxonomic scope" value="Archaea"/>
</dbReference>
<accession>L9ZHK0</accession>
<evidence type="ECO:0000256" key="1">
    <source>
        <dbReference type="SAM" id="MobiDB-lite"/>
    </source>
</evidence>
<dbReference type="PATRIC" id="fig|1227494.3.peg.2979"/>
<feature type="region of interest" description="Disordered" evidence="1">
    <location>
        <begin position="190"/>
        <end position="234"/>
    </location>
</feature>
<dbReference type="AlphaFoldDB" id="L9ZHK0"/>
<keyword evidence="2" id="KW-1133">Transmembrane helix</keyword>
<feature type="region of interest" description="Disordered" evidence="1">
    <location>
        <begin position="90"/>
        <end position="119"/>
    </location>
</feature>
<feature type="compositionally biased region" description="Low complexity" evidence="1">
    <location>
        <begin position="215"/>
        <end position="234"/>
    </location>
</feature>
<feature type="transmembrane region" description="Helical" evidence="2">
    <location>
        <begin position="371"/>
        <end position="394"/>
    </location>
</feature>
<reference evidence="3 4" key="1">
    <citation type="journal article" date="2014" name="PLoS Genet.">
        <title>Phylogenetically driven sequencing of extremely halophilic archaea reveals strategies for static and dynamic osmo-response.</title>
        <authorList>
            <person name="Becker E.A."/>
            <person name="Seitzer P.M."/>
            <person name="Tritt A."/>
            <person name="Larsen D."/>
            <person name="Krusor M."/>
            <person name="Yao A.I."/>
            <person name="Wu D."/>
            <person name="Madern D."/>
            <person name="Eisen J.A."/>
            <person name="Darling A.E."/>
            <person name="Facciotti M.T."/>
        </authorList>
    </citation>
    <scope>NUCLEOTIDE SEQUENCE [LARGE SCALE GENOMIC DNA]</scope>
    <source>
        <strain evidence="3 4">JCM 12890</strain>
    </source>
</reference>
<comment type="caution">
    <text evidence="3">The sequence shown here is derived from an EMBL/GenBank/DDBJ whole genome shotgun (WGS) entry which is preliminary data.</text>
</comment>
<keyword evidence="2" id="KW-0812">Transmembrane</keyword>
<name>L9ZHK0_NATA2</name>
<feature type="compositionally biased region" description="Basic and acidic residues" evidence="1">
    <location>
        <begin position="445"/>
        <end position="456"/>
    </location>
</feature>
<evidence type="ECO:0000313" key="4">
    <source>
        <dbReference type="Proteomes" id="UP000011511"/>
    </source>
</evidence>
<feature type="region of interest" description="Disordered" evidence="1">
    <location>
        <begin position="432"/>
        <end position="456"/>
    </location>
</feature>
<protein>
    <submittedName>
        <fullName evidence="3">Uncharacterized protein</fullName>
    </submittedName>
</protein>
<feature type="transmembrane region" description="Helical" evidence="2">
    <location>
        <begin position="254"/>
        <end position="277"/>
    </location>
</feature>
<gene>
    <name evidence="3" type="ORF">C485_14810</name>
</gene>
<dbReference type="Proteomes" id="UP000011511">
    <property type="component" value="Unassembled WGS sequence"/>
</dbReference>
<keyword evidence="2" id="KW-0472">Membrane</keyword>
<evidence type="ECO:0000256" key="2">
    <source>
        <dbReference type="SAM" id="Phobius"/>
    </source>
</evidence>
<feature type="transmembrane region" description="Helical" evidence="2">
    <location>
        <begin position="400"/>
        <end position="423"/>
    </location>
</feature>
<feature type="compositionally biased region" description="Low complexity" evidence="1">
    <location>
        <begin position="199"/>
        <end position="208"/>
    </location>
</feature>
<feature type="transmembrane region" description="Helical" evidence="2">
    <location>
        <begin position="327"/>
        <end position="350"/>
    </location>
</feature>
<feature type="transmembrane region" description="Helical" evidence="2">
    <location>
        <begin position="302"/>
        <end position="321"/>
    </location>
</feature>
<organism evidence="3 4">
    <name type="scientific">Natrinema altunense (strain JCM 12890 / CGMCC 1.3731 / AJ2)</name>
    <dbReference type="NCBI Taxonomy" id="1227494"/>
    <lineage>
        <taxon>Archaea</taxon>
        <taxon>Methanobacteriati</taxon>
        <taxon>Methanobacteriota</taxon>
        <taxon>Stenosarchaea group</taxon>
        <taxon>Halobacteria</taxon>
        <taxon>Halobacteriales</taxon>
        <taxon>Natrialbaceae</taxon>
        <taxon>Natrinema</taxon>
    </lineage>
</organism>
<dbReference type="EMBL" id="AOIK01000035">
    <property type="protein sequence ID" value="ELY84638.1"/>
    <property type="molecule type" value="Genomic_DNA"/>
</dbReference>
<sequence length="456" mass="48656">MDRRRTERRYQHVPLAESFDDGRRLEPRFRHVREDDVRFRRLYVEPVDAVQPRREQAGVFVIRIEVGDVREGLERRRSPRETFTVPSCVRRRMAPASGSESPPDDDPPTAADGVGSERSRPFQRHVARVIDRFGDLQLFGVVPLIAALFEFEKVRRALESTGRGLSLNLEFAFPSPLVTLWQLVNPPDPATATTRSRYGEPSGAPSFGGAPGEPTPTGGSTTPAGTTGSGGTDVTIETPVETVEVPLEALTAEMLGWFALTLAAYAVLSGILMAAYVGGLDRRLRGEPIAVGSCVATYAPRFVLYNLVLFGAFLLGVPVFVLQPVLLVLAIPVIVALGYVFYPVPFLFVAADAPFLEAFRRSLRLTMAGGAVLSFALWHLGTAAVASLGLSLLVSGGGAAVLLAVLASAPLSLVLTAATVSFFREDVVGGAGDSAGGPSSGDPGAIERDGEGWAAD</sequence>
<proteinExistence type="predicted"/>